<dbReference type="NCBIfam" id="NF007479">
    <property type="entry name" value="PRK10069.1"/>
    <property type="match status" value="1"/>
</dbReference>
<evidence type="ECO:0000256" key="2">
    <source>
        <dbReference type="ARBA" id="ARBA00023002"/>
    </source>
</evidence>
<dbReference type="InterPro" id="IPR032710">
    <property type="entry name" value="NTF2-like_dom_sf"/>
</dbReference>
<name>A0A5J5I0F6_9BACI</name>
<dbReference type="Gene3D" id="3.10.450.50">
    <property type="match status" value="1"/>
</dbReference>
<sequence length="177" mass="21300">MVKIQEPNQYVIDLELQNEITMFYYREAELLDTRDYQSWFQLLTEDIIYRMPARVTCDSSSESDIIDEMSYFEDDYTTMKTRVDRLYTKSAWSHDPPSRTRHFISHIRIKKGRNEDELEVKSYFQFIRNRGNQTINDQLTGERVDLLQRDGHDWKIAKRTIYPDHAVIGTQNLHTFF</sequence>
<dbReference type="OrthoDB" id="7446267at2"/>
<evidence type="ECO:0000256" key="1">
    <source>
        <dbReference type="ARBA" id="ARBA00009570"/>
    </source>
</evidence>
<keyword evidence="4" id="KW-1185">Reference proteome</keyword>
<dbReference type="Proteomes" id="UP000326671">
    <property type="component" value="Unassembled WGS sequence"/>
</dbReference>
<evidence type="ECO:0000313" key="4">
    <source>
        <dbReference type="Proteomes" id="UP000326671"/>
    </source>
</evidence>
<dbReference type="RefSeq" id="WP_150438860.1">
    <property type="nucleotide sequence ID" value="NZ_VYKL01000010.1"/>
</dbReference>
<gene>
    <name evidence="3" type="ORF">F4V44_04885</name>
</gene>
<reference evidence="3 4" key="1">
    <citation type="submission" date="2019-09" db="EMBL/GenBank/DDBJ databases">
        <title>Whole genome sequences of isolates from the Mars Exploration Rovers.</title>
        <authorList>
            <person name="Seuylemezian A."/>
            <person name="Vaishampayan P."/>
        </authorList>
    </citation>
    <scope>NUCLEOTIDE SEQUENCE [LARGE SCALE GENOMIC DNA]</scope>
    <source>
        <strain evidence="3 4">MER_TA_151</strain>
    </source>
</reference>
<dbReference type="CDD" id="cd00667">
    <property type="entry name" value="ring_hydroxylating_dioxygenases_beta"/>
    <property type="match status" value="1"/>
</dbReference>
<dbReference type="InterPro" id="IPR000391">
    <property type="entry name" value="Rng_hydr_dOase-bsu"/>
</dbReference>
<keyword evidence="2 3" id="KW-0560">Oxidoreductase</keyword>
<proteinExistence type="inferred from homology"/>
<evidence type="ECO:0000313" key="3">
    <source>
        <dbReference type="EMBL" id="KAA9028608.1"/>
    </source>
</evidence>
<dbReference type="SUPFAM" id="SSF54427">
    <property type="entry name" value="NTF2-like"/>
    <property type="match status" value="1"/>
</dbReference>
<dbReference type="AlphaFoldDB" id="A0A5J5I0F6"/>
<organism evidence="3 4">
    <name type="scientific">Niallia endozanthoxylica</name>
    <dbReference type="NCBI Taxonomy" id="2036016"/>
    <lineage>
        <taxon>Bacteria</taxon>
        <taxon>Bacillati</taxon>
        <taxon>Bacillota</taxon>
        <taxon>Bacilli</taxon>
        <taxon>Bacillales</taxon>
        <taxon>Bacillaceae</taxon>
        <taxon>Niallia</taxon>
    </lineage>
</organism>
<accession>A0A5J5I0F6</accession>
<dbReference type="GO" id="GO:0008695">
    <property type="term" value="F:3-phenylpropionate dioxygenase activity"/>
    <property type="evidence" value="ECO:0007669"/>
    <property type="project" value="UniProtKB-EC"/>
</dbReference>
<dbReference type="EMBL" id="VYKL01000010">
    <property type="protein sequence ID" value="KAA9028608.1"/>
    <property type="molecule type" value="Genomic_DNA"/>
</dbReference>
<comment type="caution">
    <text evidence="3">The sequence shown here is derived from an EMBL/GenBank/DDBJ whole genome shotgun (WGS) entry which is preliminary data.</text>
</comment>
<comment type="similarity">
    <text evidence="1">Belongs to the bacterial ring-hydroxylating dioxygenase beta subunit family.</text>
</comment>
<dbReference type="Pfam" id="PF00866">
    <property type="entry name" value="Ring_hydroxyl_B"/>
    <property type="match status" value="1"/>
</dbReference>
<dbReference type="GO" id="GO:0019380">
    <property type="term" value="P:3-phenylpropionate catabolic process"/>
    <property type="evidence" value="ECO:0007669"/>
    <property type="project" value="TreeGrafter"/>
</dbReference>
<keyword evidence="3" id="KW-0223">Dioxygenase</keyword>
<dbReference type="PANTHER" id="PTHR41534:SF2">
    <property type="entry name" value="3-PHENYLPROPIONATE_CINNAMIC ACID DIOXYGENASE SUBUNIT BETA"/>
    <property type="match status" value="1"/>
</dbReference>
<protein>
    <submittedName>
        <fullName evidence="3">3-phenylpropionate/cinnamic acid dioxygenase subunit beta</fullName>
        <ecNumber evidence="3">1.14.12.19</ecNumber>
    </submittedName>
</protein>
<dbReference type="EC" id="1.14.12.19" evidence="3"/>
<dbReference type="PANTHER" id="PTHR41534">
    <property type="entry name" value="BLR3401 PROTEIN"/>
    <property type="match status" value="1"/>
</dbReference>